<protein>
    <recommendedName>
        <fullName evidence="1">N-acetyltransferase domain-containing protein</fullName>
    </recommendedName>
</protein>
<organism evidence="2">
    <name type="scientific">bioreactor metagenome</name>
    <dbReference type="NCBI Taxonomy" id="1076179"/>
    <lineage>
        <taxon>unclassified sequences</taxon>
        <taxon>metagenomes</taxon>
        <taxon>ecological metagenomes</taxon>
    </lineage>
</organism>
<dbReference type="SUPFAM" id="SSF55729">
    <property type="entry name" value="Acyl-CoA N-acyltransferases (Nat)"/>
    <property type="match status" value="1"/>
</dbReference>
<evidence type="ECO:0000313" key="2">
    <source>
        <dbReference type="EMBL" id="MPN29834.1"/>
    </source>
</evidence>
<reference evidence="2" key="1">
    <citation type="submission" date="2019-08" db="EMBL/GenBank/DDBJ databases">
        <authorList>
            <person name="Kucharzyk K."/>
            <person name="Murdoch R.W."/>
            <person name="Higgins S."/>
            <person name="Loffler F."/>
        </authorList>
    </citation>
    <scope>NUCLEOTIDE SEQUENCE</scope>
</reference>
<dbReference type="GO" id="GO:0016747">
    <property type="term" value="F:acyltransferase activity, transferring groups other than amino-acyl groups"/>
    <property type="evidence" value="ECO:0007669"/>
    <property type="project" value="InterPro"/>
</dbReference>
<dbReference type="InterPro" id="IPR000182">
    <property type="entry name" value="GNAT_dom"/>
</dbReference>
<dbReference type="InterPro" id="IPR051531">
    <property type="entry name" value="N-acetyltransferase"/>
</dbReference>
<feature type="domain" description="N-acetyltransferase" evidence="1">
    <location>
        <begin position="1"/>
        <end position="139"/>
    </location>
</feature>
<dbReference type="InterPro" id="IPR016181">
    <property type="entry name" value="Acyl_CoA_acyltransferase"/>
</dbReference>
<evidence type="ECO:0000259" key="1">
    <source>
        <dbReference type="PROSITE" id="PS51186"/>
    </source>
</evidence>
<name>A0A645H0J4_9ZZZZ</name>
<accession>A0A645H0J4</accession>
<dbReference type="PANTHER" id="PTHR43792">
    <property type="entry name" value="GNAT FAMILY, PUTATIVE (AFU_ORTHOLOGUE AFUA_3G00765)-RELATED-RELATED"/>
    <property type="match status" value="1"/>
</dbReference>
<proteinExistence type="predicted"/>
<dbReference type="Gene3D" id="3.40.630.30">
    <property type="match status" value="1"/>
</dbReference>
<sequence>MLDSGEFQSASAEFFLNELVDKGFASGNNFTLAIREKGNPRLIGAIGIHPEKNHHKAEVGYWLAKEFWNNGYVSEALNEIIRFAFEELQLHKIHASHFPHNPASGRIMQKCGMKLEAHLKEEFFKKGRFIDVYRYSILK</sequence>
<comment type="caution">
    <text evidence="2">The sequence shown here is derived from an EMBL/GenBank/DDBJ whole genome shotgun (WGS) entry which is preliminary data.</text>
</comment>
<dbReference type="PROSITE" id="PS51186">
    <property type="entry name" value="GNAT"/>
    <property type="match status" value="1"/>
</dbReference>
<dbReference type="EMBL" id="VSSQ01080702">
    <property type="protein sequence ID" value="MPN29834.1"/>
    <property type="molecule type" value="Genomic_DNA"/>
</dbReference>
<dbReference type="Pfam" id="PF13302">
    <property type="entry name" value="Acetyltransf_3"/>
    <property type="match status" value="1"/>
</dbReference>
<gene>
    <name evidence="2" type="ORF">SDC9_177287</name>
</gene>
<dbReference type="AlphaFoldDB" id="A0A645H0J4"/>